<accession>A0A0K8TWH2</accession>
<gene>
    <name evidence="1" type="ORF">c10_g1_i2</name>
</gene>
<dbReference type="PRINTS" id="PR01345">
    <property type="entry name" value="CERVTRCPTASE"/>
</dbReference>
<name>A0A0K8TWH2_BACLA</name>
<dbReference type="OrthoDB" id="7872928at2759"/>
<organism evidence="1">
    <name type="scientific">Bactrocera latifrons</name>
    <name type="common">Malaysian fruit fly</name>
    <name type="synonym">Chaetodacus latifrons</name>
    <dbReference type="NCBI Taxonomy" id="174628"/>
    <lineage>
        <taxon>Eukaryota</taxon>
        <taxon>Metazoa</taxon>
        <taxon>Ecdysozoa</taxon>
        <taxon>Arthropoda</taxon>
        <taxon>Hexapoda</taxon>
        <taxon>Insecta</taxon>
        <taxon>Pterygota</taxon>
        <taxon>Neoptera</taxon>
        <taxon>Endopterygota</taxon>
        <taxon>Diptera</taxon>
        <taxon>Brachycera</taxon>
        <taxon>Muscomorpha</taxon>
        <taxon>Tephritoidea</taxon>
        <taxon>Tephritidae</taxon>
        <taxon>Bactrocera</taxon>
        <taxon>Bactrocera</taxon>
    </lineage>
</organism>
<feature type="non-terminal residue" evidence="1">
    <location>
        <position position="1"/>
    </location>
</feature>
<protein>
    <submittedName>
        <fullName evidence="1">Uncharacterized protein</fullName>
    </submittedName>
</protein>
<feature type="non-terminal residue" evidence="1">
    <location>
        <position position="173"/>
    </location>
</feature>
<reference evidence="1" key="1">
    <citation type="submission" date="2015-06" db="EMBL/GenBank/DDBJ databases">
        <authorList>
            <person name="Hoefler B.C."/>
            <person name="Straight P.D."/>
        </authorList>
    </citation>
    <scope>NUCLEOTIDE SEQUENCE</scope>
</reference>
<dbReference type="PANTHER" id="PTHR33332">
    <property type="entry name" value="REVERSE TRANSCRIPTASE DOMAIN-CONTAINING PROTEIN"/>
    <property type="match status" value="1"/>
</dbReference>
<dbReference type="EMBL" id="GDHF01033517">
    <property type="protein sequence ID" value="JAI18797.1"/>
    <property type="molecule type" value="Transcribed_RNA"/>
</dbReference>
<proteinExistence type="predicted"/>
<evidence type="ECO:0000313" key="1">
    <source>
        <dbReference type="EMBL" id="JAI18797.1"/>
    </source>
</evidence>
<dbReference type="AlphaFoldDB" id="A0A0K8TWH2"/>
<sequence>QTAMQSLSQNRQFAQDVDDISALQQDLDRLEEWCDENKLSLNLKKCVVMFLARSLRRRSAVYRIADHQLEEVTVVKDLGVMIYNALNFAGLIDKITSQAYRTLGFIFRCGNDFRNTDTFVRLYSTLVRPISEYFSLVWSPHTGCLIDKWRECRNNSVNMSRTSWDVKDGSEAR</sequence>